<feature type="signal peptide" evidence="2">
    <location>
        <begin position="1"/>
        <end position="17"/>
    </location>
</feature>
<protein>
    <recommendedName>
        <fullName evidence="5">Venom protein</fullName>
    </recommendedName>
</protein>
<name>A0A835CU09_APHGI</name>
<feature type="chain" id="PRO_5032427525" description="Venom protein" evidence="2">
    <location>
        <begin position="18"/>
        <end position="256"/>
    </location>
</feature>
<dbReference type="Proteomes" id="UP000639338">
    <property type="component" value="Unassembled WGS sequence"/>
</dbReference>
<keyword evidence="1" id="KW-0812">Transmembrane</keyword>
<proteinExistence type="predicted"/>
<accession>A0A835CU09</accession>
<keyword evidence="1" id="KW-1133">Transmembrane helix</keyword>
<dbReference type="EMBL" id="JACMRX010000003">
    <property type="protein sequence ID" value="KAF7992840.1"/>
    <property type="molecule type" value="Genomic_DNA"/>
</dbReference>
<keyword evidence="1" id="KW-0472">Membrane</keyword>
<sequence>MVIRIFLFTFVLMRVLCVSSLSEEQNFYKIQEDNSASVNISKQVPSTDADKCCKCYSDTATKCPKDICDLGCINDCDPLDEKCVYTKNCEDVYGDVFIAVFLLLFFLVCLLIFLMIAGLIYRRDDDLEMEIGRVQNITEPVISSNSIYSSQNLEKLNVNNSNNLLSIKTANIKKYKLESCNSIEDNTIFDEFFINNNQMTSMKNIDIKNLNFPKYLRKFDTEKIINKPLYDEIILNHDNNFNQALFEKLQNNFHYI</sequence>
<evidence type="ECO:0000313" key="3">
    <source>
        <dbReference type="EMBL" id="KAF7992840.1"/>
    </source>
</evidence>
<evidence type="ECO:0000256" key="1">
    <source>
        <dbReference type="SAM" id="Phobius"/>
    </source>
</evidence>
<evidence type="ECO:0000256" key="2">
    <source>
        <dbReference type="SAM" id="SignalP"/>
    </source>
</evidence>
<dbReference type="AlphaFoldDB" id="A0A835CU09"/>
<gene>
    <name evidence="3" type="ORF">HCN44_005184</name>
</gene>
<keyword evidence="2" id="KW-0732">Signal</keyword>
<keyword evidence="4" id="KW-1185">Reference proteome</keyword>
<organism evidence="3 4">
    <name type="scientific">Aphidius gifuensis</name>
    <name type="common">Parasitoid wasp</name>
    <dbReference type="NCBI Taxonomy" id="684658"/>
    <lineage>
        <taxon>Eukaryota</taxon>
        <taxon>Metazoa</taxon>
        <taxon>Ecdysozoa</taxon>
        <taxon>Arthropoda</taxon>
        <taxon>Hexapoda</taxon>
        <taxon>Insecta</taxon>
        <taxon>Pterygota</taxon>
        <taxon>Neoptera</taxon>
        <taxon>Endopterygota</taxon>
        <taxon>Hymenoptera</taxon>
        <taxon>Apocrita</taxon>
        <taxon>Ichneumonoidea</taxon>
        <taxon>Braconidae</taxon>
        <taxon>Aphidiinae</taxon>
        <taxon>Aphidius</taxon>
    </lineage>
</organism>
<feature type="transmembrane region" description="Helical" evidence="1">
    <location>
        <begin position="96"/>
        <end position="121"/>
    </location>
</feature>
<evidence type="ECO:0000313" key="4">
    <source>
        <dbReference type="Proteomes" id="UP000639338"/>
    </source>
</evidence>
<comment type="caution">
    <text evidence="3">The sequence shown here is derived from an EMBL/GenBank/DDBJ whole genome shotgun (WGS) entry which is preliminary data.</text>
</comment>
<evidence type="ECO:0008006" key="5">
    <source>
        <dbReference type="Google" id="ProtNLM"/>
    </source>
</evidence>
<reference evidence="3 4" key="1">
    <citation type="submission" date="2020-08" db="EMBL/GenBank/DDBJ databases">
        <title>Aphidius gifuensis genome sequencing and assembly.</title>
        <authorList>
            <person name="Du Z."/>
        </authorList>
    </citation>
    <scope>NUCLEOTIDE SEQUENCE [LARGE SCALE GENOMIC DNA]</scope>
    <source>
        <strain evidence="3">YNYX2018</strain>
        <tissue evidence="3">Adults</tissue>
    </source>
</reference>